<accession>A0A106QDE2</accession>
<dbReference type="Proteomes" id="UP000060630">
    <property type="component" value="Unassembled WGS sequence"/>
</dbReference>
<protein>
    <recommendedName>
        <fullName evidence="3">Adenine phosphoribosyltransferase</fullName>
    </recommendedName>
</protein>
<evidence type="ECO:0000313" key="1">
    <source>
        <dbReference type="EMBL" id="KWA84157.1"/>
    </source>
</evidence>
<sequence length="223" mass="24094">MSTKVIPVIHYESDEQALRNAELASDAGCHGVFLIHMDGQNDLLPLAARRIKVRWPDMLVGINYLGRDPAGAVAANIADGLDMTWTDVQLTHSAAAPWADAMRVREAMVRNTDHLVFTGVAFKHQRHEPQPVVAAQEARAFGFIPTTSGSATGVAAEVDKIAQLRTALGTASPLAIASGITPENVLDYAPYLSHILVATGVSHSFHEFDFAKLYRLRALCDGL</sequence>
<dbReference type="AlphaFoldDB" id="A0A106QDE2"/>
<evidence type="ECO:0000313" key="2">
    <source>
        <dbReference type="Proteomes" id="UP000060630"/>
    </source>
</evidence>
<organism evidence="1 2">
    <name type="scientific">Burkholderia ubonensis</name>
    <dbReference type="NCBI Taxonomy" id="101571"/>
    <lineage>
        <taxon>Bacteria</taxon>
        <taxon>Pseudomonadati</taxon>
        <taxon>Pseudomonadota</taxon>
        <taxon>Betaproteobacteria</taxon>
        <taxon>Burkholderiales</taxon>
        <taxon>Burkholderiaceae</taxon>
        <taxon>Burkholderia</taxon>
        <taxon>Burkholderia cepacia complex</taxon>
    </lineage>
</organism>
<name>A0A106QDE2_9BURK</name>
<proteinExistence type="predicted"/>
<reference evidence="1 2" key="1">
    <citation type="submission" date="2015-11" db="EMBL/GenBank/DDBJ databases">
        <title>Expanding the genomic diversity of Burkholderia species for the development of highly accurate diagnostics.</title>
        <authorList>
            <person name="Sahl J."/>
            <person name="Keim P."/>
            <person name="Wagner D."/>
        </authorList>
    </citation>
    <scope>NUCLEOTIDE SEQUENCE [LARGE SCALE GENOMIC DNA]</scope>
    <source>
        <strain evidence="1 2">MSMB2087WGS</strain>
    </source>
</reference>
<dbReference type="EMBL" id="LPHD01000049">
    <property type="protein sequence ID" value="KWA84157.1"/>
    <property type="molecule type" value="Genomic_DNA"/>
</dbReference>
<evidence type="ECO:0008006" key="3">
    <source>
        <dbReference type="Google" id="ProtNLM"/>
    </source>
</evidence>
<gene>
    <name evidence="1" type="ORF">WL29_22605</name>
</gene>
<dbReference type="RefSeq" id="WP_060192554.1">
    <property type="nucleotide sequence ID" value="NZ_LPHD01000049.1"/>
</dbReference>
<comment type="caution">
    <text evidence="1">The sequence shown here is derived from an EMBL/GenBank/DDBJ whole genome shotgun (WGS) entry which is preliminary data.</text>
</comment>